<feature type="coiled-coil region" evidence="1">
    <location>
        <begin position="351"/>
        <end position="391"/>
    </location>
</feature>
<sequence>MEGKLSTIRVMFPNVTSEHALDALKSSNWNIDQTVDLLLAEIEAAEMERREKVVATRKQDIVYPPPPPPPVTNACLDEESERILNEFLLMEKQQQQQQHVSIPAFVPPAVAVSVPAIANMPVESDKWSQVPAVVPPATAASVIPAKLAPISTPVVVPQRLVPSIAIKEEAISLPEPLVAQRIDQEQLESAQRDITLLQSISNTLRELENEIKSINFLGGVKEESEQEVAKLEHNIDQVIANQEKYGGDSLDNDMANHKKPNEIVIHHHCLEGEEEEKREMPKKLVEDIERAIEQMESYFNVSLERTEKALKSIKEEIDSWKIKDNVLRVGGTIKREFDDIISSITRYINPIVTEEQKKERAEKKISLENRLQQLRSRNKQMEEERMAAIAIATNSAVLVAPVVAEPAPVVTVSQPAPTVSIQPPSMVQASSLPQGYYYYNVNQPNVYYFQPNPLPNAQ</sequence>
<dbReference type="InterPro" id="IPR003892">
    <property type="entry name" value="CUE"/>
</dbReference>
<dbReference type="Proteomes" id="UP000007797">
    <property type="component" value="Unassembled WGS sequence"/>
</dbReference>
<dbReference type="OMA" id="HINRIPT"/>
<reference evidence="4" key="1">
    <citation type="journal article" date="2011" name="Genome Res.">
        <title>Phylogeny-wide analysis of social amoeba genomes highlights ancient origins for complex intercellular communication.</title>
        <authorList>
            <person name="Heidel A.J."/>
            <person name="Lawal H.M."/>
            <person name="Felder M."/>
            <person name="Schilde C."/>
            <person name="Helps N.R."/>
            <person name="Tunggal B."/>
            <person name="Rivero F."/>
            <person name="John U."/>
            <person name="Schleicher M."/>
            <person name="Eichinger L."/>
            <person name="Platzer M."/>
            <person name="Noegel A.A."/>
            <person name="Schaap P."/>
            <person name="Gloeckner G."/>
        </authorList>
    </citation>
    <scope>NUCLEOTIDE SEQUENCE [LARGE SCALE GENOMIC DNA]</scope>
    <source>
        <strain evidence="4">SH3</strain>
    </source>
</reference>
<dbReference type="RefSeq" id="XP_004359279.1">
    <property type="nucleotide sequence ID" value="XM_004359222.1"/>
</dbReference>
<evidence type="ECO:0000256" key="1">
    <source>
        <dbReference type="SAM" id="Coils"/>
    </source>
</evidence>
<feature type="coiled-coil region" evidence="1">
    <location>
        <begin position="197"/>
        <end position="241"/>
    </location>
</feature>
<dbReference type="Pfam" id="PF02845">
    <property type="entry name" value="CUE"/>
    <property type="match status" value="1"/>
</dbReference>
<dbReference type="PROSITE" id="PS51140">
    <property type="entry name" value="CUE"/>
    <property type="match status" value="1"/>
</dbReference>
<dbReference type="GO" id="GO:0043130">
    <property type="term" value="F:ubiquitin binding"/>
    <property type="evidence" value="ECO:0007669"/>
    <property type="project" value="InterPro"/>
</dbReference>
<organism evidence="3 4">
    <name type="scientific">Cavenderia fasciculata</name>
    <name type="common">Slime mold</name>
    <name type="synonym">Dictyostelium fasciculatum</name>
    <dbReference type="NCBI Taxonomy" id="261658"/>
    <lineage>
        <taxon>Eukaryota</taxon>
        <taxon>Amoebozoa</taxon>
        <taxon>Evosea</taxon>
        <taxon>Eumycetozoa</taxon>
        <taxon>Dictyostelia</taxon>
        <taxon>Acytosteliales</taxon>
        <taxon>Cavenderiaceae</taxon>
        <taxon>Cavenderia</taxon>
    </lineage>
</organism>
<dbReference type="CDD" id="cd14374">
    <property type="entry name" value="CUE1_Cue2p_like"/>
    <property type="match status" value="1"/>
</dbReference>
<evidence type="ECO:0000259" key="2">
    <source>
        <dbReference type="PROSITE" id="PS51140"/>
    </source>
</evidence>
<name>F4PS46_CACFS</name>
<keyword evidence="1" id="KW-0175">Coiled coil</keyword>
<dbReference type="GeneID" id="14872687"/>
<accession>F4PS46</accession>
<feature type="domain" description="CUE" evidence="2">
    <location>
        <begin position="1"/>
        <end position="43"/>
    </location>
</feature>
<keyword evidence="4" id="KW-1185">Reference proteome</keyword>
<protein>
    <recommendedName>
        <fullName evidence="2">CUE domain-containing protein</fullName>
    </recommendedName>
</protein>
<dbReference type="AlphaFoldDB" id="F4PS46"/>
<dbReference type="OrthoDB" id="21540at2759"/>
<dbReference type="EMBL" id="GL883010">
    <property type="protein sequence ID" value="EGG21429.1"/>
    <property type="molecule type" value="Genomic_DNA"/>
</dbReference>
<evidence type="ECO:0000313" key="3">
    <source>
        <dbReference type="EMBL" id="EGG21429.1"/>
    </source>
</evidence>
<proteinExistence type="predicted"/>
<gene>
    <name evidence="3" type="ORF">DFA_01313</name>
</gene>
<dbReference type="KEGG" id="dfa:DFA_01313"/>
<dbReference type="InterPro" id="IPR041809">
    <property type="entry name" value="CUE2_CUE1"/>
</dbReference>
<evidence type="ECO:0000313" key="4">
    <source>
        <dbReference type="Proteomes" id="UP000007797"/>
    </source>
</evidence>